<evidence type="ECO:0000256" key="2">
    <source>
        <dbReference type="ARBA" id="ARBA00023180"/>
    </source>
</evidence>
<evidence type="ECO:0000313" key="3">
    <source>
        <dbReference type="EnsemblMetazoa" id="PPAI003641-PA"/>
    </source>
</evidence>
<dbReference type="PANTHER" id="PTHR13234">
    <property type="entry name" value="GAMMA-INTERFERON INDUCIBLE LYSOSOMAL THIOL REDUCTASE GILT"/>
    <property type="match status" value="1"/>
</dbReference>
<evidence type="ECO:0000313" key="4">
    <source>
        <dbReference type="Proteomes" id="UP000092462"/>
    </source>
</evidence>
<dbReference type="Pfam" id="PF03227">
    <property type="entry name" value="GILT"/>
    <property type="match status" value="1"/>
</dbReference>
<keyword evidence="2" id="KW-0325">Glycoprotein</keyword>
<organism evidence="3 4">
    <name type="scientific">Phlebotomus papatasi</name>
    <name type="common">Sandfly</name>
    <dbReference type="NCBI Taxonomy" id="29031"/>
    <lineage>
        <taxon>Eukaryota</taxon>
        <taxon>Metazoa</taxon>
        <taxon>Ecdysozoa</taxon>
        <taxon>Arthropoda</taxon>
        <taxon>Hexapoda</taxon>
        <taxon>Insecta</taxon>
        <taxon>Pterygota</taxon>
        <taxon>Neoptera</taxon>
        <taxon>Endopterygota</taxon>
        <taxon>Diptera</taxon>
        <taxon>Nematocera</taxon>
        <taxon>Psychodoidea</taxon>
        <taxon>Psychodidae</taxon>
        <taxon>Phlebotomus</taxon>
        <taxon>Phlebotomus</taxon>
    </lineage>
</organism>
<reference evidence="3" key="1">
    <citation type="submission" date="2022-08" db="UniProtKB">
        <authorList>
            <consortium name="EnsemblMetazoa"/>
        </authorList>
    </citation>
    <scope>IDENTIFICATION</scope>
    <source>
        <strain evidence="3">Israel</strain>
    </source>
</reference>
<accession>A0A1B0D7W8</accession>
<proteinExistence type="inferred from homology"/>
<comment type="similarity">
    <text evidence="1">Belongs to the GILT family.</text>
</comment>
<protein>
    <submittedName>
        <fullName evidence="3">Uncharacterized protein</fullName>
    </submittedName>
</protein>
<dbReference type="GO" id="GO:0016671">
    <property type="term" value="F:oxidoreductase activity, acting on a sulfur group of donors, disulfide as acceptor"/>
    <property type="evidence" value="ECO:0007669"/>
    <property type="project" value="InterPro"/>
</dbReference>
<dbReference type="AlphaFoldDB" id="A0A1B0D7W8"/>
<sequence>MSDEPLVFPSVPDFYLMHLPQGLKVPATHIGPCIKMHLSGATRIRVLVIFACIVIFWLLIKQFMENRRTIDVEEIVIKPSGVPVVVGVYYEALCPDSKHFVVKQLKTTHDLAPQLIDIVFIPYGKATTHVLPDGSLKFNCQHGQVECEANIIHACVVDVIGDPDLRLKMVTCMIRDNIVPKDAFHRCAKENSVESAEKIQKCYSGPHGAELLKTARRENKCPEAENGICPHCHPGRRAVQTGTDPEKPLQGSLQNLIWTRSCTRCLCRRKSHRLAHCSMHFFRGN</sequence>
<keyword evidence="4" id="KW-1185">Reference proteome</keyword>
<dbReference type="PANTHER" id="PTHR13234:SF71">
    <property type="entry name" value="GAMMA-INTERFERON-INDUCIBLE LYSOSOMAL THIOL REDUCTASE-LIKE PROTEIN"/>
    <property type="match status" value="1"/>
</dbReference>
<dbReference type="EnsemblMetazoa" id="PPAI003641-RA">
    <property type="protein sequence ID" value="PPAI003641-PA"/>
    <property type="gene ID" value="PPAI003641"/>
</dbReference>
<dbReference type="VEuPathDB" id="VectorBase:PPAPM1_012062"/>
<dbReference type="VEuPathDB" id="VectorBase:PPAI003641"/>
<dbReference type="InterPro" id="IPR004911">
    <property type="entry name" value="Interferon-induced_GILT"/>
</dbReference>
<dbReference type="EMBL" id="AJVK01032220">
    <property type="status" value="NOT_ANNOTATED_CDS"/>
    <property type="molecule type" value="Genomic_DNA"/>
</dbReference>
<evidence type="ECO:0000256" key="1">
    <source>
        <dbReference type="ARBA" id="ARBA00005679"/>
    </source>
</evidence>
<dbReference type="Proteomes" id="UP000092462">
    <property type="component" value="Unassembled WGS sequence"/>
</dbReference>
<name>A0A1B0D7W8_PHLPP</name>